<dbReference type="EMBL" id="LN879502">
    <property type="protein sequence ID" value="CUI16556.1"/>
    <property type="molecule type" value="Genomic_DNA"/>
</dbReference>
<evidence type="ECO:0000313" key="1">
    <source>
        <dbReference type="EMBL" id="CUI16556.1"/>
    </source>
</evidence>
<dbReference type="Proteomes" id="UP000069902">
    <property type="component" value="Chromosome cPNK"/>
</dbReference>
<dbReference type="AlphaFoldDB" id="A0A0U5CPA3"/>
<sequence>MNVSSIVRKTKIVLTDYPYRRDIENRLLLSHLSIIEVDVLQEILHSSLKISVDQLADSLDISAHELIVILDRLSATKLFKREQHTLTVDKEMRKYYEIQLEKFDDDFEPNLEFLQSLLNKVPIHILPAWYAIPRSSDNIFASIVEKFFLTPKIYRQHLEELEFDDPILTNIMQDVYQAPGFKLTASALIEKYNLSRERFEEALLQLEYHFVCCLTYRRMGDHWEEVVTPFYEWHEYLLFESTTRPKAIVNKAEIQSTCSKEFGFISEMASVLSACQSKPIQRTALTPLYLQTTKEFDSLLAKLIQFGFIQQAASGFSATDKGVLWLKKSIYEQVNALAVDWLSEPPAAAPFSASLWNPRNLRLIEKYLKRLHHQEWVYLDDFLKGFAAPLGDREPISLKNKGKKWKYLLPTYLPEELAFIRLMITERLFELGIVSTGLHNNQVCFCVTPFGHQFIH</sequence>
<dbReference type="PATRIC" id="fig|389348.3.peg.1022"/>
<proteinExistence type="predicted"/>
<evidence type="ECO:0000313" key="2">
    <source>
        <dbReference type="Proteomes" id="UP000069902"/>
    </source>
</evidence>
<dbReference type="RefSeq" id="WP_032125415.1">
    <property type="nucleotide sequence ID" value="NZ_LN879502.1"/>
</dbReference>
<gene>
    <name evidence="1" type="ORF">PNK_0931</name>
</gene>
<protein>
    <submittedName>
        <fullName evidence="1">Uncharacterized protein</fullName>
    </submittedName>
</protein>
<keyword evidence="2" id="KW-1185">Reference proteome</keyword>
<accession>A0A0U5CPA3</accession>
<dbReference type="STRING" id="389348.PNK_0931"/>
<dbReference type="InParanoid" id="A0A0U5CPA3"/>
<name>A0A0U5CPA3_9BACT</name>
<organism evidence="1 2">
    <name type="scientific">Candidatus Protochlamydia naegleriophila</name>
    <dbReference type="NCBI Taxonomy" id="389348"/>
    <lineage>
        <taxon>Bacteria</taxon>
        <taxon>Pseudomonadati</taxon>
        <taxon>Chlamydiota</taxon>
        <taxon>Chlamydiia</taxon>
        <taxon>Parachlamydiales</taxon>
        <taxon>Parachlamydiaceae</taxon>
        <taxon>Candidatus Protochlamydia</taxon>
    </lineage>
</organism>
<reference evidence="2" key="1">
    <citation type="submission" date="2015-09" db="EMBL/GenBank/DDBJ databases">
        <authorList>
            <person name="Bertelli C."/>
        </authorList>
    </citation>
    <scope>NUCLEOTIDE SEQUENCE [LARGE SCALE GENOMIC DNA]</scope>
    <source>
        <strain evidence="2">KNic</strain>
    </source>
</reference>
<dbReference type="KEGG" id="pnl:PNK_0931"/>